<dbReference type="Proteomes" id="UP000403266">
    <property type="component" value="Unassembled WGS sequence"/>
</dbReference>
<evidence type="ECO:0000313" key="2">
    <source>
        <dbReference type="Proteomes" id="UP000403266"/>
    </source>
</evidence>
<dbReference type="OrthoDB" id="10012625at2"/>
<gene>
    <name evidence="1" type="ORF">FS320_21920</name>
</gene>
<protein>
    <submittedName>
        <fullName evidence="1">Uncharacterized protein</fullName>
    </submittedName>
</protein>
<dbReference type="EMBL" id="VOSK01000105">
    <property type="protein sequence ID" value="MPR27751.1"/>
    <property type="molecule type" value="Genomic_DNA"/>
</dbReference>
<sequence length="733" mass="79453">MYARSPDPRIALLFQWMRVGLLISIVFAVGMAIPRRASAFTPCADPASYLVICCPKPCPIGDNQSLVQHTFQQAIEELKNNSMFKELLAWKDQLQSLGQDLGLINSLITQLMGGPRAGGLSGFGIANGLPQAIHGNPLSAVDMAAQFSIFFGKPATGIIEGQRETARRQEAISSGYIEGLAAALGARSKLAQSPEEIKKLQKVVSSTRSTHDDLAAMNTVRVAMLQALQNRSELLSRLTATDSYNQLGTLGPDDKANRSSWGITTAEAPRLPMTQLADSSPGSLALAAAATAAVSETAPKTPYVSPQLDLDRAISRSGFGQRDESRKARSASVAALTAFDNLVERSIQLHNAGVSVKSMRETQRLNQETVDEYNRILNASNEFRAALAHRLILFYVDPAQAFKAMAAEAIGSNGLGGLDPYEWGDSYLQNAASITAGNTIVQNASLTPGRYGITVCFDEQVSFGGGGDNGPAEQRLVANFSKVPQPIPVDLLGIVENPNKLTCGALLSMALSQWVPETDVNAVIEFMQYNVRAFSTPAFTFWINLEKKAIWLYEFALNAQDVINHTEHELRKLASLLADPEKTPVLNSLPGLKNQQVNIMNFTALSAIVTDLNRFAGQYRAKIEPKYLAEPDTEARVKKLDKAVAAIQTDVAYDQWVSTNPPPKDDPTCGIDCLGAQPPTEPEPQQVVITSPYPCNANLYDCRSLANPGIDYPVRPQRAFRAFIPVDAPFSRS</sequence>
<dbReference type="AlphaFoldDB" id="A0A5N7ML13"/>
<dbReference type="RefSeq" id="WP_152714067.1">
    <property type="nucleotide sequence ID" value="NZ_VOSJ01000105.1"/>
</dbReference>
<organism evidence="1 2">
    <name type="scientific">Microvirga tunisiensis</name>
    <dbReference type="NCBI Taxonomy" id="2108360"/>
    <lineage>
        <taxon>Bacteria</taxon>
        <taxon>Pseudomonadati</taxon>
        <taxon>Pseudomonadota</taxon>
        <taxon>Alphaproteobacteria</taxon>
        <taxon>Hyphomicrobiales</taxon>
        <taxon>Methylobacteriaceae</taxon>
        <taxon>Microvirga</taxon>
    </lineage>
</organism>
<keyword evidence="2" id="KW-1185">Reference proteome</keyword>
<proteinExistence type="predicted"/>
<evidence type="ECO:0000313" key="1">
    <source>
        <dbReference type="EMBL" id="MPR27751.1"/>
    </source>
</evidence>
<reference evidence="1 2" key="1">
    <citation type="journal article" date="2019" name="Syst. Appl. Microbiol.">
        <title>Microvirga tunisiensis sp. nov., a root nodule symbiotic bacterium isolated from Lupinus micranthus and L. luteus grown in Northern Tunisia.</title>
        <authorList>
            <person name="Msaddak A."/>
            <person name="Rejili M."/>
            <person name="Duran D."/>
            <person name="Mars M."/>
            <person name="Palacios J.M."/>
            <person name="Ruiz-Argueso T."/>
            <person name="Rey L."/>
            <person name="Imperial J."/>
        </authorList>
    </citation>
    <scope>NUCLEOTIDE SEQUENCE [LARGE SCALE GENOMIC DNA]</scope>
    <source>
        <strain evidence="1 2">Lmie10</strain>
    </source>
</reference>
<name>A0A5N7ML13_9HYPH</name>
<accession>A0A5N7ML13</accession>
<comment type="caution">
    <text evidence="1">The sequence shown here is derived from an EMBL/GenBank/DDBJ whole genome shotgun (WGS) entry which is preliminary data.</text>
</comment>